<dbReference type="GO" id="GO:0016747">
    <property type="term" value="F:acyltransferase activity, transferring groups other than amino-acyl groups"/>
    <property type="evidence" value="ECO:0007669"/>
    <property type="project" value="InterPro"/>
</dbReference>
<dbReference type="PANTHER" id="PTHR43877">
    <property type="entry name" value="AMINOALKYLPHOSPHONATE N-ACETYLTRANSFERASE-RELATED-RELATED"/>
    <property type="match status" value="1"/>
</dbReference>
<dbReference type="InterPro" id="IPR000182">
    <property type="entry name" value="GNAT_dom"/>
</dbReference>
<dbReference type="InterPro" id="IPR016181">
    <property type="entry name" value="Acyl_CoA_acyltransferase"/>
</dbReference>
<keyword evidence="4" id="KW-0689">Ribosomal protein</keyword>
<feature type="domain" description="N-acetyltransferase" evidence="3">
    <location>
        <begin position="1"/>
        <end position="156"/>
    </location>
</feature>
<gene>
    <name evidence="4" type="ORF">EDC14_103253</name>
</gene>
<proteinExistence type="predicted"/>
<dbReference type="AlphaFoldDB" id="A0A4R1R8E7"/>
<protein>
    <submittedName>
        <fullName evidence="4">Ribosomal protein S18 acetylase RimI-like enzyme</fullName>
    </submittedName>
</protein>
<dbReference type="Gene3D" id="3.40.630.30">
    <property type="match status" value="1"/>
</dbReference>
<dbReference type="CDD" id="cd04301">
    <property type="entry name" value="NAT_SF"/>
    <property type="match status" value="1"/>
</dbReference>
<sequence>MKIRRIQEADLWTVAYIIRRNLDEVMAEQHSPAVIEKYKNQNTQEKLLKQMDWKEIYVVEDHSGIIATGAIASFGGQNKPRYSISNFFVKPELQHKGVGKLLMEHLLNEARKKNALTLHVPSSNNAVAFYEKMGFVTDKIQDDREDEITWLTMAMK</sequence>
<dbReference type="GO" id="GO:0005840">
    <property type="term" value="C:ribosome"/>
    <property type="evidence" value="ECO:0007669"/>
    <property type="project" value="UniProtKB-KW"/>
</dbReference>
<evidence type="ECO:0000313" key="5">
    <source>
        <dbReference type="Proteomes" id="UP000295008"/>
    </source>
</evidence>
<dbReference type="Proteomes" id="UP000295008">
    <property type="component" value="Unassembled WGS sequence"/>
</dbReference>
<keyword evidence="2" id="KW-0012">Acyltransferase</keyword>
<dbReference type="InterPro" id="IPR050832">
    <property type="entry name" value="Bact_Acetyltransf"/>
</dbReference>
<keyword evidence="5" id="KW-1185">Reference proteome</keyword>
<dbReference type="PROSITE" id="PS51186">
    <property type="entry name" value="GNAT"/>
    <property type="match status" value="1"/>
</dbReference>
<dbReference type="RefSeq" id="WP_132016185.1">
    <property type="nucleotide sequence ID" value="NZ_SLUN01000032.1"/>
</dbReference>
<accession>A0A4R1R8E7</accession>
<comment type="caution">
    <text evidence="4">The sequence shown here is derived from an EMBL/GenBank/DDBJ whole genome shotgun (WGS) entry which is preliminary data.</text>
</comment>
<evidence type="ECO:0000256" key="2">
    <source>
        <dbReference type="ARBA" id="ARBA00023315"/>
    </source>
</evidence>
<dbReference type="SUPFAM" id="SSF55729">
    <property type="entry name" value="Acyl-CoA N-acyltransferases (Nat)"/>
    <property type="match status" value="1"/>
</dbReference>
<name>A0A4R1R8E7_HYDET</name>
<evidence type="ECO:0000259" key="3">
    <source>
        <dbReference type="PROSITE" id="PS51186"/>
    </source>
</evidence>
<evidence type="ECO:0000256" key="1">
    <source>
        <dbReference type="ARBA" id="ARBA00022679"/>
    </source>
</evidence>
<dbReference type="OrthoDB" id="2111574at2"/>
<evidence type="ECO:0000313" key="4">
    <source>
        <dbReference type="EMBL" id="TCL61820.1"/>
    </source>
</evidence>
<keyword evidence="4" id="KW-0687">Ribonucleoprotein</keyword>
<dbReference type="EMBL" id="SLUN01000032">
    <property type="protein sequence ID" value="TCL61820.1"/>
    <property type="molecule type" value="Genomic_DNA"/>
</dbReference>
<dbReference type="Pfam" id="PF13673">
    <property type="entry name" value="Acetyltransf_10"/>
    <property type="match status" value="1"/>
</dbReference>
<keyword evidence="1" id="KW-0808">Transferase</keyword>
<organism evidence="4 5">
    <name type="scientific">Hydrogenispora ethanolica</name>
    <dbReference type="NCBI Taxonomy" id="1082276"/>
    <lineage>
        <taxon>Bacteria</taxon>
        <taxon>Bacillati</taxon>
        <taxon>Bacillota</taxon>
        <taxon>Hydrogenispora</taxon>
    </lineage>
</organism>
<reference evidence="4 5" key="1">
    <citation type="submission" date="2019-03" db="EMBL/GenBank/DDBJ databases">
        <title>Genomic Encyclopedia of Type Strains, Phase IV (KMG-IV): sequencing the most valuable type-strain genomes for metagenomic binning, comparative biology and taxonomic classification.</title>
        <authorList>
            <person name="Goeker M."/>
        </authorList>
    </citation>
    <scope>NUCLEOTIDE SEQUENCE [LARGE SCALE GENOMIC DNA]</scope>
    <source>
        <strain evidence="4 5">LX-B</strain>
    </source>
</reference>